<sequence length="234" mass="25856">MSITRGNSDEGMLVGISPKIDVIPRSGYTPSSRSSFTDGSSYDDSNITTVSISTGSNQSPSPLFPRPSSMYASHRLQQDHPSDDRRWDSQSIPYREQSTGWPLVQDANIGDRGFRHLNGPQPYATKQAASGPSTNRGDPVENTYTRRRSLLPSPTSPLNPRSRILPPPPGLANKHHPPSIPSARPHLSERPFSTTHTRPYRRIFRRPSPGTSLKDCRGLDSGQRGLPHLYPEPL</sequence>
<protein>
    <submittedName>
        <fullName evidence="2">Uncharacterized protein</fullName>
    </submittedName>
</protein>
<dbReference type="AlphaFoldDB" id="A0A8K0KWV0"/>
<feature type="compositionally biased region" description="Polar residues" evidence="1">
    <location>
        <begin position="89"/>
        <end position="100"/>
    </location>
</feature>
<dbReference type="EMBL" id="JAESVG020000010">
    <property type="protein sequence ID" value="KAG8623395.1"/>
    <property type="molecule type" value="Genomic_DNA"/>
</dbReference>
<gene>
    <name evidence="2" type="ORF">KVT40_008371</name>
</gene>
<reference evidence="2" key="1">
    <citation type="submission" date="2021-07" db="EMBL/GenBank/DDBJ databases">
        <title>Elsinoe batatas strain:CRI-CJ2 Genome sequencing and assembly.</title>
        <authorList>
            <person name="Huang L."/>
        </authorList>
    </citation>
    <scope>NUCLEOTIDE SEQUENCE</scope>
    <source>
        <strain evidence="2">CRI-CJ2</strain>
    </source>
</reference>
<name>A0A8K0KWV0_9PEZI</name>
<feature type="compositionally biased region" description="Low complexity" evidence="1">
    <location>
        <begin position="150"/>
        <end position="163"/>
    </location>
</feature>
<dbReference type="OrthoDB" id="10456919at2759"/>
<feature type="compositionally biased region" description="Polar residues" evidence="1">
    <location>
        <begin position="28"/>
        <end position="61"/>
    </location>
</feature>
<proteinExistence type="predicted"/>
<feature type="compositionally biased region" description="Polar residues" evidence="1">
    <location>
        <begin position="127"/>
        <end position="136"/>
    </location>
</feature>
<evidence type="ECO:0000313" key="2">
    <source>
        <dbReference type="EMBL" id="KAG8623395.1"/>
    </source>
</evidence>
<evidence type="ECO:0000256" key="1">
    <source>
        <dbReference type="SAM" id="MobiDB-lite"/>
    </source>
</evidence>
<feature type="compositionally biased region" description="Basic and acidic residues" evidence="1">
    <location>
        <begin position="76"/>
        <end position="88"/>
    </location>
</feature>
<accession>A0A8K0KWV0</accession>
<comment type="caution">
    <text evidence="2">The sequence shown here is derived from an EMBL/GenBank/DDBJ whole genome shotgun (WGS) entry which is preliminary data.</text>
</comment>
<evidence type="ECO:0000313" key="3">
    <source>
        <dbReference type="Proteomes" id="UP000809789"/>
    </source>
</evidence>
<keyword evidence="3" id="KW-1185">Reference proteome</keyword>
<dbReference type="Proteomes" id="UP000809789">
    <property type="component" value="Unassembled WGS sequence"/>
</dbReference>
<organism evidence="2 3">
    <name type="scientific">Elsinoe batatas</name>
    <dbReference type="NCBI Taxonomy" id="2601811"/>
    <lineage>
        <taxon>Eukaryota</taxon>
        <taxon>Fungi</taxon>
        <taxon>Dikarya</taxon>
        <taxon>Ascomycota</taxon>
        <taxon>Pezizomycotina</taxon>
        <taxon>Dothideomycetes</taxon>
        <taxon>Dothideomycetidae</taxon>
        <taxon>Myriangiales</taxon>
        <taxon>Elsinoaceae</taxon>
        <taxon>Elsinoe</taxon>
    </lineage>
</organism>
<feature type="region of interest" description="Disordered" evidence="1">
    <location>
        <begin position="1"/>
        <end position="234"/>
    </location>
</feature>